<dbReference type="AlphaFoldDB" id="A0A9D4PG03"/>
<feature type="region of interest" description="Disordered" evidence="1">
    <location>
        <begin position="201"/>
        <end position="221"/>
    </location>
</feature>
<gene>
    <name evidence="2" type="ORF">HPB52_001492</name>
</gene>
<organism evidence="2 3">
    <name type="scientific">Rhipicephalus sanguineus</name>
    <name type="common">Brown dog tick</name>
    <name type="synonym">Ixodes sanguineus</name>
    <dbReference type="NCBI Taxonomy" id="34632"/>
    <lineage>
        <taxon>Eukaryota</taxon>
        <taxon>Metazoa</taxon>
        <taxon>Ecdysozoa</taxon>
        <taxon>Arthropoda</taxon>
        <taxon>Chelicerata</taxon>
        <taxon>Arachnida</taxon>
        <taxon>Acari</taxon>
        <taxon>Parasitiformes</taxon>
        <taxon>Ixodida</taxon>
        <taxon>Ixodoidea</taxon>
        <taxon>Ixodidae</taxon>
        <taxon>Rhipicephalinae</taxon>
        <taxon>Rhipicephalus</taxon>
        <taxon>Rhipicephalus</taxon>
    </lineage>
</organism>
<dbReference type="EMBL" id="JABSTV010001254">
    <property type="protein sequence ID" value="KAH7938870.1"/>
    <property type="molecule type" value="Genomic_DNA"/>
</dbReference>
<comment type="caution">
    <text evidence="2">The sequence shown here is derived from an EMBL/GenBank/DDBJ whole genome shotgun (WGS) entry which is preliminary data.</text>
</comment>
<evidence type="ECO:0000313" key="3">
    <source>
        <dbReference type="Proteomes" id="UP000821837"/>
    </source>
</evidence>
<dbReference type="Proteomes" id="UP000821837">
    <property type="component" value="Chromosome 8"/>
</dbReference>
<keyword evidence="3" id="KW-1185">Reference proteome</keyword>
<sequence length="221" mass="24773">MSESDLDDVCRLLKKLPLDDLHELGSLGMHVFQPFTRLTRDQVIGKVRCALAKIPDRNLRLKWIAHVYCFLAEKMVLFPWSLYHLGSPGAGTVDFVRLHQRLLSEMQYPGSENAGVKVFNDEVFCSAFCLTGPEPLVEDHDVVCLCAWTGWPYMAIYAPKEACMVRVKKALKEVLPDDPGKLFQGLHYDLSSVYSAILRSSPGDRSASGTKMDQGLKAPQE</sequence>
<protein>
    <submittedName>
        <fullName evidence="2">Uncharacterized protein</fullName>
    </submittedName>
</protein>
<accession>A0A9D4PG03</accession>
<reference evidence="2" key="2">
    <citation type="submission" date="2021-09" db="EMBL/GenBank/DDBJ databases">
        <authorList>
            <person name="Jia N."/>
            <person name="Wang J."/>
            <person name="Shi W."/>
            <person name="Du L."/>
            <person name="Sun Y."/>
            <person name="Zhan W."/>
            <person name="Jiang J."/>
            <person name="Wang Q."/>
            <person name="Zhang B."/>
            <person name="Ji P."/>
            <person name="Sakyi L.B."/>
            <person name="Cui X."/>
            <person name="Yuan T."/>
            <person name="Jiang B."/>
            <person name="Yang W."/>
            <person name="Lam T.T.-Y."/>
            <person name="Chang Q."/>
            <person name="Ding S."/>
            <person name="Wang X."/>
            <person name="Zhu J."/>
            <person name="Ruan X."/>
            <person name="Zhao L."/>
            <person name="Wei J."/>
            <person name="Que T."/>
            <person name="Du C."/>
            <person name="Cheng J."/>
            <person name="Dai P."/>
            <person name="Han X."/>
            <person name="Huang E."/>
            <person name="Gao Y."/>
            <person name="Liu J."/>
            <person name="Shao H."/>
            <person name="Ye R."/>
            <person name="Li L."/>
            <person name="Wei W."/>
            <person name="Wang X."/>
            <person name="Wang C."/>
            <person name="Huo Q."/>
            <person name="Li W."/>
            <person name="Guo W."/>
            <person name="Chen H."/>
            <person name="Chen S."/>
            <person name="Zhou L."/>
            <person name="Zhou L."/>
            <person name="Ni X."/>
            <person name="Tian J."/>
            <person name="Zhou Y."/>
            <person name="Sheng Y."/>
            <person name="Liu T."/>
            <person name="Pan Y."/>
            <person name="Xia L."/>
            <person name="Li J."/>
            <person name="Zhao F."/>
            <person name="Cao W."/>
        </authorList>
    </citation>
    <scope>NUCLEOTIDE SEQUENCE</scope>
    <source>
        <strain evidence="2">Rsan-2018</strain>
        <tissue evidence="2">Larvae</tissue>
    </source>
</reference>
<name>A0A9D4PG03_RHISA</name>
<evidence type="ECO:0000256" key="1">
    <source>
        <dbReference type="SAM" id="MobiDB-lite"/>
    </source>
</evidence>
<reference evidence="2" key="1">
    <citation type="journal article" date="2020" name="Cell">
        <title>Large-Scale Comparative Analyses of Tick Genomes Elucidate Their Genetic Diversity and Vector Capacities.</title>
        <authorList>
            <consortium name="Tick Genome and Microbiome Consortium (TIGMIC)"/>
            <person name="Jia N."/>
            <person name="Wang J."/>
            <person name="Shi W."/>
            <person name="Du L."/>
            <person name="Sun Y."/>
            <person name="Zhan W."/>
            <person name="Jiang J.F."/>
            <person name="Wang Q."/>
            <person name="Zhang B."/>
            <person name="Ji P."/>
            <person name="Bell-Sakyi L."/>
            <person name="Cui X.M."/>
            <person name="Yuan T.T."/>
            <person name="Jiang B.G."/>
            <person name="Yang W.F."/>
            <person name="Lam T.T."/>
            <person name="Chang Q.C."/>
            <person name="Ding S.J."/>
            <person name="Wang X.J."/>
            <person name="Zhu J.G."/>
            <person name="Ruan X.D."/>
            <person name="Zhao L."/>
            <person name="Wei J.T."/>
            <person name="Ye R.Z."/>
            <person name="Que T.C."/>
            <person name="Du C.H."/>
            <person name="Zhou Y.H."/>
            <person name="Cheng J.X."/>
            <person name="Dai P.F."/>
            <person name="Guo W.B."/>
            <person name="Han X.H."/>
            <person name="Huang E.J."/>
            <person name="Li L.F."/>
            <person name="Wei W."/>
            <person name="Gao Y.C."/>
            <person name="Liu J.Z."/>
            <person name="Shao H.Z."/>
            <person name="Wang X."/>
            <person name="Wang C.C."/>
            <person name="Yang T.C."/>
            <person name="Huo Q.B."/>
            <person name="Li W."/>
            <person name="Chen H.Y."/>
            <person name="Chen S.E."/>
            <person name="Zhou L.G."/>
            <person name="Ni X.B."/>
            <person name="Tian J.H."/>
            <person name="Sheng Y."/>
            <person name="Liu T."/>
            <person name="Pan Y.S."/>
            <person name="Xia L.Y."/>
            <person name="Li J."/>
            <person name="Zhao F."/>
            <person name="Cao W.C."/>
        </authorList>
    </citation>
    <scope>NUCLEOTIDE SEQUENCE</scope>
    <source>
        <strain evidence="2">Rsan-2018</strain>
    </source>
</reference>
<proteinExistence type="predicted"/>
<evidence type="ECO:0000313" key="2">
    <source>
        <dbReference type="EMBL" id="KAH7938870.1"/>
    </source>
</evidence>